<name>A0A084IIB4_SALHC</name>
<proteinExistence type="predicted"/>
<dbReference type="AlphaFoldDB" id="A0A084IIB4"/>
<protein>
    <recommendedName>
        <fullName evidence="3">Adenosylcobinamide amidohydrolase</fullName>
    </recommendedName>
</protein>
<dbReference type="PANTHER" id="PTHR35336:SF5">
    <property type="entry name" value="ADENOSYLCOBINAMIDE AMIDOHYDROLASE"/>
    <property type="match status" value="1"/>
</dbReference>
<comment type="caution">
    <text evidence="1">The sequence shown here is derived from an EMBL/GenBank/DDBJ whole genome shotgun (WGS) entry which is preliminary data.</text>
</comment>
<dbReference type="eggNOG" id="COG1865">
    <property type="taxonomic scope" value="Bacteria"/>
</dbReference>
<dbReference type="RefSeq" id="WP_051883606.1">
    <property type="nucleotide sequence ID" value="NZ_APNK01000029.1"/>
</dbReference>
<accession>A0A084IIB4</accession>
<evidence type="ECO:0008006" key="3">
    <source>
        <dbReference type="Google" id="ProtNLM"/>
    </source>
</evidence>
<keyword evidence="2" id="KW-1185">Reference proteome</keyword>
<dbReference type="PANTHER" id="PTHR35336">
    <property type="entry name" value="ADENOSYLCOBINAMIDE AMIDOHYDROLASE"/>
    <property type="match status" value="1"/>
</dbReference>
<evidence type="ECO:0000313" key="1">
    <source>
        <dbReference type="EMBL" id="KEZ76448.1"/>
    </source>
</evidence>
<dbReference type="InterPro" id="IPR002808">
    <property type="entry name" value="AdoCbi_amidolase"/>
</dbReference>
<organism evidence="1 2">
    <name type="scientific">Salinisphaera hydrothermalis (strain C41B8)</name>
    <dbReference type="NCBI Taxonomy" id="1304275"/>
    <lineage>
        <taxon>Bacteria</taxon>
        <taxon>Pseudomonadati</taxon>
        <taxon>Pseudomonadota</taxon>
        <taxon>Gammaproteobacteria</taxon>
        <taxon>Salinisphaerales</taxon>
        <taxon>Salinisphaeraceae</taxon>
        <taxon>Salinisphaera</taxon>
    </lineage>
</organism>
<dbReference type="InterPro" id="IPR052209">
    <property type="entry name" value="CbiZ"/>
</dbReference>
<dbReference type="Pfam" id="PF01955">
    <property type="entry name" value="CbiZ"/>
    <property type="match status" value="1"/>
</dbReference>
<sequence length="214" mass="21370">MLVADAARRVLSSASLGGGLGRASAWYNAHVRHDAPLDPAGPAAVLARRAAERGLACDTVAMMTGAAMTSLRLATAEIEAARFTLVLTAGLANARTAGDTAEMRSLRASPGPAGTINVALIADVALTDAALVETVATIAEAKAAALQQAGIKSPVSGRPATGTGTDATAVFARADGAPIEYSGKHTLVGETIARLVMTALASSIAGAEEARRAG</sequence>
<dbReference type="STRING" id="1304275.C41B8_14810"/>
<evidence type="ECO:0000313" key="2">
    <source>
        <dbReference type="Proteomes" id="UP000028302"/>
    </source>
</evidence>
<dbReference type="Proteomes" id="UP000028302">
    <property type="component" value="Unassembled WGS sequence"/>
</dbReference>
<reference evidence="1 2" key="1">
    <citation type="submission" date="2013-03" db="EMBL/GenBank/DDBJ databases">
        <title>Salinisphaera hydrothermalis C41B8 Genome Sequencing.</title>
        <authorList>
            <person name="Li C."/>
            <person name="Lai Q."/>
            <person name="Shao Z."/>
        </authorList>
    </citation>
    <scope>NUCLEOTIDE SEQUENCE [LARGE SCALE GENOMIC DNA]</scope>
    <source>
        <strain evidence="1 2">C41B8</strain>
    </source>
</reference>
<dbReference type="EMBL" id="APNK01000029">
    <property type="protein sequence ID" value="KEZ76448.1"/>
    <property type="molecule type" value="Genomic_DNA"/>
</dbReference>
<gene>
    <name evidence="1" type="ORF">C41B8_14810</name>
</gene>